<dbReference type="Proteomes" id="UP001497444">
    <property type="component" value="Unassembled WGS sequence"/>
</dbReference>
<name>A0ABP0V5R2_9BRYO</name>
<sequence>MSEAERAEPIVVAMLFDNSHEEIPCGSIMSCTEIGHIEARNSMTGQLMKLQWISRSRKAKGHQGRLVKVRQSVSDVPPNIFKVPVLLTFNQH</sequence>
<comment type="caution">
    <text evidence="1">The sequence shown here is derived from an EMBL/GenBank/DDBJ whole genome shotgun (WGS) entry which is preliminary data.</text>
</comment>
<gene>
    <name evidence="1" type="ORF">CSSPJE1EN1_LOCUS25104</name>
</gene>
<organism evidence="1 2">
    <name type="scientific">Sphagnum jensenii</name>
    <dbReference type="NCBI Taxonomy" id="128206"/>
    <lineage>
        <taxon>Eukaryota</taxon>
        <taxon>Viridiplantae</taxon>
        <taxon>Streptophyta</taxon>
        <taxon>Embryophyta</taxon>
        <taxon>Bryophyta</taxon>
        <taxon>Sphagnophytina</taxon>
        <taxon>Sphagnopsida</taxon>
        <taxon>Sphagnales</taxon>
        <taxon>Sphagnaceae</taxon>
        <taxon>Sphagnum</taxon>
    </lineage>
</organism>
<evidence type="ECO:0000313" key="2">
    <source>
        <dbReference type="Proteomes" id="UP001497444"/>
    </source>
</evidence>
<keyword evidence="2" id="KW-1185">Reference proteome</keyword>
<dbReference type="EMBL" id="CAXAQS010000034">
    <property type="protein sequence ID" value="CAK9249726.1"/>
    <property type="molecule type" value="Genomic_DNA"/>
</dbReference>
<evidence type="ECO:0000313" key="1">
    <source>
        <dbReference type="EMBL" id="CAK9249726.1"/>
    </source>
</evidence>
<protein>
    <submittedName>
        <fullName evidence="1">Uncharacterized protein</fullName>
    </submittedName>
</protein>
<reference evidence="1" key="1">
    <citation type="submission" date="2024-02" db="EMBL/GenBank/DDBJ databases">
        <authorList>
            <consortium name="ELIXIR-Norway"/>
            <consortium name="Elixir Norway"/>
        </authorList>
    </citation>
    <scope>NUCLEOTIDE SEQUENCE</scope>
</reference>
<accession>A0ABP0V5R2</accession>
<proteinExistence type="predicted"/>